<sequence length="145" mass="17142">MEDKNMFSLRGDAHKIYLQLKKTSNKGRSFNSIKKLTEIDEIQNFYKSIDSRTLEKIYYRMIKEKNGSGTIPIFVSSVPWLFFLFSRQLQQFLFKEGSLLWVVFVFVYISILTIGVILHFHEKSWAAVHIEIIQDILKERKNKSS</sequence>
<evidence type="ECO:0000256" key="1">
    <source>
        <dbReference type="SAM" id="Phobius"/>
    </source>
</evidence>
<comment type="caution">
    <text evidence="2">The sequence shown here is derived from an EMBL/GenBank/DDBJ whole genome shotgun (WGS) entry which is preliminary data.</text>
</comment>
<protein>
    <submittedName>
        <fullName evidence="2">Uncharacterized protein</fullName>
    </submittedName>
</protein>
<reference evidence="3" key="1">
    <citation type="journal article" date="2019" name="Int. J. Syst. Evol. Microbiol.">
        <title>The Global Catalogue of Microorganisms (GCM) 10K type strain sequencing project: providing services to taxonomists for standard genome sequencing and annotation.</title>
        <authorList>
            <consortium name="The Broad Institute Genomics Platform"/>
            <consortium name="The Broad Institute Genome Sequencing Center for Infectious Disease"/>
            <person name="Wu L."/>
            <person name="Ma J."/>
        </authorList>
    </citation>
    <scope>NUCLEOTIDE SEQUENCE [LARGE SCALE GENOMIC DNA]</scope>
    <source>
        <strain evidence="3">CCUG 61889</strain>
    </source>
</reference>
<organism evidence="2 3">
    <name type="scientific">Bacillus songklensis</name>
    <dbReference type="NCBI Taxonomy" id="1069116"/>
    <lineage>
        <taxon>Bacteria</taxon>
        <taxon>Bacillati</taxon>
        <taxon>Bacillota</taxon>
        <taxon>Bacilli</taxon>
        <taxon>Bacillales</taxon>
        <taxon>Bacillaceae</taxon>
        <taxon>Bacillus</taxon>
    </lineage>
</organism>
<evidence type="ECO:0000313" key="3">
    <source>
        <dbReference type="Proteomes" id="UP001595752"/>
    </source>
</evidence>
<accession>A0ABV8B917</accession>
<keyword evidence="1" id="KW-0812">Transmembrane</keyword>
<feature type="transmembrane region" description="Helical" evidence="1">
    <location>
        <begin position="98"/>
        <end position="120"/>
    </location>
</feature>
<name>A0ABV8B917_9BACI</name>
<evidence type="ECO:0000313" key="2">
    <source>
        <dbReference type="EMBL" id="MFC3885689.1"/>
    </source>
</evidence>
<keyword evidence="3" id="KW-1185">Reference proteome</keyword>
<dbReference type="EMBL" id="JBHRZT010000072">
    <property type="protein sequence ID" value="MFC3885689.1"/>
    <property type="molecule type" value="Genomic_DNA"/>
</dbReference>
<dbReference type="Proteomes" id="UP001595752">
    <property type="component" value="Unassembled WGS sequence"/>
</dbReference>
<keyword evidence="1" id="KW-0472">Membrane</keyword>
<keyword evidence="1" id="KW-1133">Transmembrane helix</keyword>
<feature type="transmembrane region" description="Helical" evidence="1">
    <location>
        <begin position="69"/>
        <end position="86"/>
    </location>
</feature>
<proteinExistence type="predicted"/>
<gene>
    <name evidence="2" type="ORF">ACFOU2_20315</name>
</gene>
<dbReference type="RefSeq" id="WP_377918084.1">
    <property type="nucleotide sequence ID" value="NZ_JBHRZT010000072.1"/>
</dbReference>